<proteinExistence type="predicted"/>
<dbReference type="InterPro" id="IPR012881">
    <property type="entry name" value="DUF1685"/>
</dbReference>
<accession>A0A0V0HMH4</accession>
<feature type="region of interest" description="Disordered" evidence="1">
    <location>
        <begin position="1"/>
        <end position="27"/>
    </location>
</feature>
<dbReference type="PANTHER" id="PTHR31865:SF1">
    <property type="entry name" value="INSERTASE, PUTATIVE (DUF1685)-RELATED"/>
    <property type="match status" value="1"/>
</dbReference>
<dbReference type="AlphaFoldDB" id="A0A0V0HMH4"/>
<name>A0A0V0HMH4_SOLCH</name>
<sequence length="162" mass="18029">MSHPTAAPLSRPPLSPPSSAAMSPLYKQKSWSPDTFRDEAWQRRKGTHGSCLKRRSKSVTDEDLDEIKACIELGFGFDSPEMDQRLSDTFPAYDMFYAVNKQYTDTLSKTSSVSSVISDCESTLPPVSPHTIVNPGDNPQAVKTRLRQWAQVVACVVRQSSY</sequence>
<evidence type="ECO:0000313" key="2">
    <source>
        <dbReference type="EMBL" id="JAP21363.1"/>
    </source>
</evidence>
<evidence type="ECO:0000256" key="1">
    <source>
        <dbReference type="SAM" id="MobiDB-lite"/>
    </source>
</evidence>
<dbReference type="EMBL" id="GEDG01017777">
    <property type="protein sequence ID" value="JAP21363.1"/>
    <property type="molecule type" value="Transcribed_RNA"/>
</dbReference>
<dbReference type="PANTHER" id="PTHR31865">
    <property type="entry name" value="OSJNBA0071G03.3 PROTEIN"/>
    <property type="match status" value="1"/>
</dbReference>
<organism evidence="2">
    <name type="scientific">Solanum chacoense</name>
    <name type="common">Chaco potato</name>
    <dbReference type="NCBI Taxonomy" id="4108"/>
    <lineage>
        <taxon>Eukaryota</taxon>
        <taxon>Viridiplantae</taxon>
        <taxon>Streptophyta</taxon>
        <taxon>Embryophyta</taxon>
        <taxon>Tracheophyta</taxon>
        <taxon>Spermatophyta</taxon>
        <taxon>Magnoliopsida</taxon>
        <taxon>eudicotyledons</taxon>
        <taxon>Gunneridae</taxon>
        <taxon>Pentapetalae</taxon>
        <taxon>asterids</taxon>
        <taxon>lamiids</taxon>
        <taxon>Solanales</taxon>
        <taxon>Solanaceae</taxon>
        <taxon>Solanoideae</taxon>
        <taxon>Solaneae</taxon>
        <taxon>Solanum</taxon>
    </lineage>
</organism>
<dbReference type="Pfam" id="PF07939">
    <property type="entry name" value="DUF1685"/>
    <property type="match status" value="1"/>
</dbReference>
<reference evidence="2" key="1">
    <citation type="submission" date="2015-12" db="EMBL/GenBank/DDBJ databases">
        <title>Gene expression during late stages of embryo sac development: a critical building block for successful pollen-pistil interactions.</title>
        <authorList>
            <person name="Liu Y."/>
            <person name="Joly V."/>
            <person name="Sabar M."/>
            <person name="Matton D.P."/>
        </authorList>
    </citation>
    <scope>NUCLEOTIDE SEQUENCE</scope>
</reference>
<protein>
    <submittedName>
        <fullName evidence="2">Putative membrane insertase YidC-like</fullName>
    </submittedName>
</protein>